<dbReference type="InterPro" id="IPR001254">
    <property type="entry name" value="Trypsin_dom"/>
</dbReference>
<dbReference type="InterPro" id="IPR043504">
    <property type="entry name" value="Peptidase_S1_PA_chymotrypsin"/>
</dbReference>
<comment type="caution">
    <text evidence="4">The sequence shown here is derived from an EMBL/GenBank/DDBJ whole genome shotgun (WGS) entry which is preliminary data.</text>
</comment>
<dbReference type="Gene3D" id="2.40.10.10">
    <property type="entry name" value="Trypsin-like serine proteases"/>
    <property type="match status" value="1"/>
</dbReference>
<dbReference type="Pfam" id="PF00089">
    <property type="entry name" value="Trypsin"/>
    <property type="match status" value="1"/>
</dbReference>
<protein>
    <recommendedName>
        <fullName evidence="3">Peptidase S1 domain-containing protein</fullName>
    </recommendedName>
</protein>
<name>A0ABD0RG17_CIRMR</name>
<accession>A0ABD0RG17</accession>
<feature type="domain" description="Peptidase S1" evidence="3">
    <location>
        <begin position="14"/>
        <end position="58"/>
    </location>
</feature>
<evidence type="ECO:0000313" key="5">
    <source>
        <dbReference type="Proteomes" id="UP001529510"/>
    </source>
</evidence>
<evidence type="ECO:0000256" key="1">
    <source>
        <dbReference type="ARBA" id="ARBA00023157"/>
    </source>
</evidence>
<dbReference type="Proteomes" id="UP001529510">
    <property type="component" value="Unassembled WGS sequence"/>
</dbReference>
<proteinExistence type="predicted"/>
<evidence type="ECO:0000259" key="3">
    <source>
        <dbReference type="Pfam" id="PF00089"/>
    </source>
</evidence>
<dbReference type="PANTHER" id="PTHR24252:SF7">
    <property type="entry name" value="HYALIN"/>
    <property type="match status" value="1"/>
</dbReference>
<dbReference type="PANTHER" id="PTHR24252">
    <property type="entry name" value="ACROSIN-RELATED"/>
    <property type="match status" value="1"/>
</dbReference>
<dbReference type="SUPFAM" id="SSF50494">
    <property type="entry name" value="Trypsin-like serine proteases"/>
    <property type="match status" value="1"/>
</dbReference>
<dbReference type="InterPro" id="IPR009003">
    <property type="entry name" value="Peptidase_S1_PA"/>
</dbReference>
<organism evidence="4 5">
    <name type="scientific">Cirrhinus mrigala</name>
    <name type="common">Mrigala</name>
    <dbReference type="NCBI Taxonomy" id="683832"/>
    <lineage>
        <taxon>Eukaryota</taxon>
        <taxon>Metazoa</taxon>
        <taxon>Chordata</taxon>
        <taxon>Craniata</taxon>
        <taxon>Vertebrata</taxon>
        <taxon>Euteleostomi</taxon>
        <taxon>Actinopterygii</taxon>
        <taxon>Neopterygii</taxon>
        <taxon>Teleostei</taxon>
        <taxon>Ostariophysi</taxon>
        <taxon>Cypriniformes</taxon>
        <taxon>Cyprinidae</taxon>
        <taxon>Labeoninae</taxon>
        <taxon>Labeonini</taxon>
        <taxon>Cirrhinus</taxon>
    </lineage>
</organism>
<sequence length="62" mass="6918">LYRVPGSTKPNTTQSKRVHPEYNNLPHDNDMALLHLSSPVTFTNYIRPVCLAAEGSTFNSDT</sequence>
<gene>
    <name evidence="4" type="ORF">M9458_005848</name>
</gene>
<reference evidence="4 5" key="1">
    <citation type="submission" date="2024-05" db="EMBL/GenBank/DDBJ databases">
        <title>Genome sequencing and assembly of Indian major carp, Cirrhinus mrigala (Hamilton, 1822).</title>
        <authorList>
            <person name="Mohindra V."/>
            <person name="Chowdhury L.M."/>
            <person name="Lal K."/>
            <person name="Jena J.K."/>
        </authorList>
    </citation>
    <scope>NUCLEOTIDE SEQUENCE [LARGE SCALE GENOMIC DNA]</scope>
    <source>
        <strain evidence="4">CM1030</strain>
        <tissue evidence="4">Blood</tissue>
    </source>
</reference>
<feature type="non-terminal residue" evidence="4">
    <location>
        <position position="1"/>
    </location>
</feature>
<keyword evidence="5" id="KW-1185">Reference proteome</keyword>
<feature type="non-terminal residue" evidence="4">
    <location>
        <position position="62"/>
    </location>
</feature>
<evidence type="ECO:0000313" key="4">
    <source>
        <dbReference type="EMBL" id="KAL0197308.1"/>
    </source>
</evidence>
<keyword evidence="1" id="KW-1015">Disulfide bond</keyword>
<dbReference type="AlphaFoldDB" id="A0ABD0RG17"/>
<evidence type="ECO:0000256" key="2">
    <source>
        <dbReference type="SAM" id="MobiDB-lite"/>
    </source>
</evidence>
<dbReference type="EMBL" id="JAMKFB020000003">
    <property type="protein sequence ID" value="KAL0197308.1"/>
    <property type="molecule type" value="Genomic_DNA"/>
</dbReference>
<feature type="region of interest" description="Disordered" evidence="2">
    <location>
        <begin position="1"/>
        <end position="24"/>
    </location>
</feature>